<feature type="transmembrane region" description="Helical" evidence="1">
    <location>
        <begin position="125"/>
        <end position="145"/>
    </location>
</feature>
<evidence type="ECO:0000256" key="1">
    <source>
        <dbReference type="SAM" id="Phobius"/>
    </source>
</evidence>
<gene>
    <name evidence="3" type="ORF">RDB_LOCUS115598</name>
</gene>
<name>A0A8H3C2H9_9AGAM</name>
<feature type="signal peptide" evidence="2">
    <location>
        <begin position="1"/>
        <end position="23"/>
    </location>
</feature>
<feature type="chain" id="PRO_5034470007" description="Transmembrane protein" evidence="2">
    <location>
        <begin position="24"/>
        <end position="188"/>
    </location>
</feature>
<evidence type="ECO:0000256" key="2">
    <source>
        <dbReference type="SAM" id="SignalP"/>
    </source>
</evidence>
<keyword evidence="1" id="KW-1133">Transmembrane helix</keyword>
<evidence type="ECO:0000313" key="4">
    <source>
        <dbReference type="Proteomes" id="UP000663840"/>
    </source>
</evidence>
<accession>A0A8H3C2H9</accession>
<evidence type="ECO:0000313" key="3">
    <source>
        <dbReference type="EMBL" id="CAE6470402.1"/>
    </source>
</evidence>
<proteinExistence type="predicted"/>
<comment type="caution">
    <text evidence="3">The sequence shown here is derived from an EMBL/GenBank/DDBJ whole genome shotgun (WGS) entry which is preliminary data.</text>
</comment>
<organism evidence="3 4">
    <name type="scientific">Rhizoctonia solani</name>
    <dbReference type="NCBI Taxonomy" id="456999"/>
    <lineage>
        <taxon>Eukaryota</taxon>
        <taxon>Fungi</taxon>
        <taxon>Dikarya</taxon>
        <taxon>Basidiomycota</taxon>
        <taxon>Agaricomycotina</taxon>
        <taxon>Agaricomycetes</taxon>
        <taxon>Cantharellales</taxon>
        <taxon>Ceratobasidiaceae</taxon>
        <taxon>Rhizoctonia</taxon>
    </lineage>
</organism>
<reference evidence="3" key="1">
    <citation type="submission" date="2021-01" db="EMBL/GenBank/DDBJ databases">
        <authorList>
            <person name="Kaushik A."/>
        </authorList>
    </citation>
    <scope>NUCLEOTIDE SEQUENCE</scope>
    <source>
        <strain evidence="3">AG1-1A</strain>
    </source>
</reference>
<protein>
    <recommendedName>
        <fullName evidence="5">Transmembrane protein</fullName>
    </recommendedName>
</protein>
<keyword evidence="1" id="KW-0812">Transmembrane</keyword>
<dbReference type="AlphaFoldDB" id="A0A8H3C2H9"/>
<keyword evidence="1" id="KW-0472">Membrane</keyword>
<feature type="transmembrane region" description="Helical" evidence="1">
    <location>
        <begin position="72"/>
        <end position="93"/>
    </location>
</feature>
<evidence type="ECO:0008006" key="5">
    <source>
        <dbReference type="Google" id="ProtNLM"/>
    </source>
</evidence>
<dbReference type="Proteomes" id="UP000663840">
    <property type="component" value="Unassembled WGS sequence"/>
</dbReference>
<feature type="transmembrane region" description="Helical" evidence="1">
    <location>
        <begin position="100"/>
        <end position="119"/>
    </location>
</feature>
<sequence length="188" mass="19607">MSTFYRFLCLAVVLVSFSLLVSALPSPRTDSAWLIASNDPLCTCINEFMAKAKACIDVIAGCRDPITLKANIAVFVALCNAHAAQLLTIGAAVKVTAESQASIVACYAAMITLLIQTCINLTVKLGVAVVVTACVGLDAAIVLVLKNLDICIKGVVVLIVNTCKNAVVGGFLQLKFNLCANLFAAVGV</sequence>
<dbReference type="EMBL" id="CAJMWR010003790">
    <property type="protein sequence ID" value="CAE6470402.1"/>
    <property type="molecule type" value="Genomic_DNA"/>
</dbReference>
<keyword evidence="2" id="KW-0732">Signal</keyword>